<dbReference type="EMBL" id="CP018076">
    <property type="protein sequence ID" value="APE44387.1"/>
    <property type="molecule type" value="Genomic_DNA"/>
</dbReference>
<dbReference type="RefSeq" id="WP_071972729.1">
    <property type="nucleotide sequence ID" value="NZ_CP018076.1"/>
</dbReference>
<dbReference type="PANTHER" id="PTHR38600">
    <property type="entry name" value="TRANSCRIPTIONAL REGULATORY PROTEIN"/>
    <property type="match status" value="1"/>
</dbReference>
<dbReference type="PROSITE" id="PS50987">
    <property type="entry name" value="HTH_ARSR_2"/>
    <property type="match status" value="1"/>
</dbReference>
<dbReference type="CDD" id="cd00090">
    <property type="entry name" value="HTH_ARSR"/>
    <property type="match status" value="1"/>
</dbReference>
<name>A0A1J0WJA1_9RHOB</name>
<dbReference type="InterPro" id="IPR036390">
    <property type="entry name" value="WH_DNA-bd_sf"/>
</dbReference>
<sequence>MSQRRLDLVFATLADSTRRAVVERLASGPASVSELAGPHDMALPTFMRHLKVLEDAGLVRSVKKGRVRTCHIEAAPLMEVQGWLAWQRQVWEQRLDRLDALALSLEKDIE</sequence>
<dbReference type="AlphaFoldDB" id="A0A1J0WJA1"/>
<accession>A0A1J0WJA1</accession>
<dbReference type="SMART" id="SM00418">
    <property type="entry name" value="HTH_ARSR"/>
    <property type="match status" value="1"/>
</dbReference>
<feature type="domain" description="HTH arsR-type" evidence="1">
    <location>
        <begin position="1"/>
        <end position="92"/>
    </location>
</feature>
<proteinExistence type="predicted"/>
<evidence type="ECO:0000259" key="1">
    <source>
        <dbReference type="PROSITE" id="PS50987"/>
    </source>
</evidence>
<dbReference type="GO" id="GO:0003700">
    <property type="term" value="F:DNA-binding transcription factor activity"/>
    <property type="evidence" value="ECO:0007669"/>
    <property type="project" value="InterPro"/>
</dbReference>
<dbReference type="Gene3D" id="1.10.10.10">
    <property type="entry name" value="Winged helix-like DNA-binding domain superfamily/Winged helix DNA-binding domain"/>
    <property type="match status" value="1"/>
</dbReference>
<evidence type="ECO:0000313" key="2">
    <source>
        <dbReference type="EMBL" id="APE44387.1"/>
    </source>
</evidence>
<keyword evidence="3" id="KW-1185">Reference proteome</keyword>
<dbReference type="InterPro" id="IPR011991">
    <property type="entry name" value="ArsR-like_HTH"/>
</dbReference>
<reference evidence="2 3" key="1">
    <citation type="submission" date="2016-11" db="EMBL/GenBank/DDBJ databases">
        <title>Complete genome sequence of Sulfitobacter sp. AM1-D1, a toxic bacteria associated with marine dinoflagellate Alexandrium minutum in East China Sea.</title>
        <authorList>
            <person name="Yang Q."/>
            <person name="Zhang X."/>
            <person name="Tian X."/>
        </authorList>
    </citation>
    <scope>NUCLEOTIDE SEQUENCE [LARGE SCALE GENOMIC DNA]</scope>
    <source>
        <strain evidence="2 3">AM1-D1</strain>
    </source>
</reference>
<dbReference type="PANTHER" id="PTHR38600:SF2">
    <property type="entry name" value="SLL0088 PROTEIN"/>
    <property type="match status" value="1"/>
</dbReference>
<dbReference type="InterPro" id="IPR036388">
    <property type="entry name" value="WH-like_DNA-bd_sf"/>
</dbReference>
<dbReference type="InterPro" id="IPR001845">
    <property type="entry name" value="HTH_ArsR_DNA-bd_dom"/>
</dbReference>
<dbReference type="SUPFAM" id="SSF46785">
    <property type="entry name" value="Winged helix' DNA-binding domain"/>
    <property type="match status" value="1"/>
</dbReference>
<dbReference type="STRING" id="1917485.BOO69_13955"/>
<dbReference type="OrthoDB" id="9790747at2"/>
<evidence type="ECO:0000313" key="3">
    <source>
        <dbReference type="Proteomes" id="UP000181897"/>
    </source>
</evidence>
<gene>
    <name evidence="2" type="ORF">BOO69_13955</name>
</gene>
<dbReference type="KEGG" id="suam:BOO69_13955"/>
<protein>
    <submittedName>
        <fullName evidence="2">Transcriptional regulator</fullName>
    </submittedName>
</protein>
<organism evidence="2 3">
    <name type="scientific">Sulfitobacter alexandrii</name>
    <dbReference type="NCBI Taxonomy" id="1917485"/>
    <lineage>
        <taxon>Bacteria</taxon>
        <taxon>Pseudomonadati</taxon>
        <taxon>Pseudomonadota</taxon>
        <taxon>Alphaproteobacteria</taxon>
        <taxon>Rhodobacterales</taxon>
        <taxon>Roseobacteraceae</taxon>
        <taxon>Sulfitobacter</taxon>
    </lineage>
</organism>
<dbReference type="Proteomes" id="UP000181897">
    <property type="component" value="Chromosome"/>
</dbReference>
<dbReference type="PRINTS" id="PR00778">
    <property type="entry name" value="HTHARSR"/>
</dbReference>
<dbReference type="NCBIfam" id="NF033788">
    <property type="entry name" value="HTH_metalloreg"/>
    <property type="match status" value="1"/>
</dbReference>
<dbReference type="Pfam" id="PF12840">
    <property type="entry name" value="HTH_20"/>
    <property type="match status" value="1"/>
</dbReference>